<feature type="transmembrane region" description="Helical" evidence="6">
    <location>
        <begin position="114"/>
        <end position="132"/>
    </location>
</feature>
<accession>A0A6J4VJE5</accession>
<evidence type="ECO:0000256" key="4">
    <source>
        <dbReference type="ARBA" id="ARBA00022989"/>
    </source>
</evidence>
<dbReference type="NCBIfam" id="NF008978">
    <property type="entry name" value="PRK12324.1-4"/>
    <property type="match status" value="1"/>
</dbReference>
<feature type="transmembrane region" description="Helical" evidence="6">
    <location>
        <begin position="168"/>
        <end position="184"/>
    </location>
</feature>
<evidence type="ECO:0000256" key="2">
    <source>
        <dbReference type="ARBA" id="ARBA00022475"/>
    </source>
</evidence>
<name>A0A6J4VJE5_9BACT</name>
<evidence type="ECO:0000256" key="3">
    <source>
        <dbReference type="ARBA" id="ARBA00022692"/>
    </source>
</evidence>
<organism evidence="7">
    <name type="scientific">uncultured Thermomicrobiales bacterium</name>
    <dbReference type="NCBI Taxonomy" id="1645740"/>
    <lineage>
        <taxon>Bacteria</taxon>
        <taxon>Pseudomonadati</taxon>
        <taxon>Thermomicrobiota</taxon>
        <taxon>Thermomicrobia</taxon>
        <taxon>Thermomicrobiales</taxon>
        <taxon>environmental samples</taxon>
    </lineage>
</organism>
<feature type="transmembrane region" description="Helical" evidence="6">
    <location>
        <begin position="242"/>
        <end position="259"/>
    </location>
</feature>
<sequence>MDLPRLLLTAMRPRQWLKNGLVFLPLIFSVGEAWRPTDPGLWLPLAAEAMLAALAFCLVSSAGYLVNDLRDVERDRHHPRKRLRPLASGALDTGVATAAVPVLLLGGGALASLVGWRFGAVLAAYALLTFLYSSVLKHVPTVDLFALALGFVLRAVAGGVAIDVRISPWLYLCTLLGALFIAITKRRHELASLGEGAAAHRPILAHYSVPLLDQMTSVVTASTVMAYALYTVTAPNLPSSGAMVATVPFVLYGIFRYMYLVHQRDAGGSPEEVLLQDRSLQVSVLLWGATAVTILLLARA</sequence>
<evidence type="ECO:0000256" key="6">
    <source>
        <dbReference type="SAM" id="Phobius"/>
    </source>
</evidence>
<dbReference type="CDD" id="cd13963">
    <property type="entry name" value="PT_UbiA_2"/>
    <property type="match status" value="1"/>
</dbReference>
<keyword evidence="5 6" id="KW-0472">Membrane</keyword>
<dbReference type="InterPro" id="IPR044878">
    <property type="entry name" value="UbiA_sf"/>
</dbReference>
<dbReference type="InterPro" id="IPR000537">
    <property type="entry name" value="UbiA_prenyltransferase"/>
</dbReference>
<protein>
    <recommendedName>
        <fullName evidence="8">Decaprenyl-phosphate phosphoribosyltransferase</fullName>
    </recommendedName>
</protein>
<dbReference type="InterPro" id="IPR050475">
    <property type="entry name" value="Prenyltransferase_related"/>
</dbReference>
<keyword evidence="3 6" id="KW-0812">Transmembrane</keyword>
<feature type="transmembrane region" description="Helical" evidence="6">
    <location>
        <begin position="43"/>
        <end position="66"/>
    </location>
</feature>
<dbReference type="EMBL" id="CADCWL010000221">
    <property type="protein sequence ID" value="CAA9580946.1"/>
    <property type="molecule type" value="Genomic_DNA"/>
</dbReference>
<dbReference type="GO" id="GO:0016020">
    <property type="term" value="C:membrane"/>
    <property type="evidence" value="ECO:0007669"/>
    <property type="project" value="UniProtKB-SubCell"/>
</dbReference>
<evidence type="ECO:0000313" key="7">
    <source>
        <dbReference type="EMBL" id="CAA9580946.1"/>
    </source>
</evidence>
<evidence type="ECO:0008006" key="8">
    <source>
        <dbReference type="Google" id="ProtNLM"/>
    </source>
</evidence>
<reference evidence="7" key="1">
    <citation type="submission" date="2020-02" db="EMBL/GenBank/DDBJ databases">
        <authorList>
            <person name="Meier V. D."/>
        </authorList>
    </citation>
    <scope>NUCLEOTIDE SEQUENCE</scope>
    <source>
        <strain evidence="7">AVDCRST_MAG19</strain>
    </source>
</reference>
<dbReference type="PANTHER" id="PTHR42723:SF1">
    <property type="entry name" value="CHLOROPHYLL SYNTHASE, CHLOROPLASTIC"/>
    <property type="match status" value="1"/>
</dbReference>
<dbReference type="NCBIfam" id="NF008977">
    <property type="entry name" value="PRK12324.1-2"/>
    <property type="match status" value="1"/>
</dbReference>
<dbReference type="PANTHER" id="PTHR42723">
    <property type="entry name" value="CHLOROPHYLL SYNTHASE"/>
    <property type="match status" value="1"/>
</dbReference>
<feature type="transmembrane region" description="Helical" evidence="6">
    <location>
        <begin position="144"/>
        <end position="162"/>
    </location>
</feature>
<evidence type="ECO:0000256" key="5">
    <source>
        <dbReference type="ARBA" id="ARBA00023136"/>
    </source>
</evidence>
<gene>
    <name evidence="7" type="ORF">AVDCRST_MAG19-4035</name>
</gene>
<dbReference type="Gene3D" id="1.10.357.140">
    <property type="entry name" value="UbiA prenyltransferase"/>
    <property type="match status" value="1"/>
</dbReference>
<dbReference type="Pfam" id="PF01040">
    <property type="entry name" value="UbiA"/>
    <property type="match status" value="1"/>
</dbReference>
<proteinExistence type="predicted"/>
<feature type="transmembrane region" description="Helical" evidence="6">
    <location>
        <begin position="86"/>
        <end position="108"/>
    </location>
</feature>
<dbReference type="AlphaFoldDB" id="A0A6J4VJE5"/>
<comment type="subcellular location">
    <subcellularLocation>
        <location evidence="1">Membrane</location>
        <topology evidence="1">Multi-pass membrane protein</topology>
    </subcellularLocation>
</comment>
<dbReference type="GO" id="GO:0016765">
    <property type="term" value="F:transferase activity, transferring alkyl or aryl (other than methyl) groups"/>
    <property type="evidence" value="ECO:0007669"/>
    <property type="project" value="InterPro"/>
</dbReference>
<evidence type="ECO:0000256" key="1">
    <source>
        <dbReference type="ARBA" id="ARBA00004141"/>
    </source>
</evidence>
<keyword evidence="2" id="KW-1003">Cell membrane</keyword>
<keyword evidence="4 6" id="KW-1133">Transmembrane helix</keyword>
<feature type="transmembrane region" description="Helical" evidence="6">
    <location>
        <begin position="280"/>
        <end position="298"/>
    </location>
</feature>